<evidence type="ECO:0000313" key="7">
    <source>
        <dbReference type="EMBL" id="RAZ73020.1"/>
    </source>
</evidence>
<dbReference type="GO" id="GO:0016020">
    <property type="term" value="C:membrane"/>
    <property type="evidence" value="ECO:0007669"/>
    <property type="project" value="UniProtKB-SubCell"/>
</dbReference>
<name>A0A330GMC6_9HYPH</name>
<sequence length="338" mass="39530">MTHDITQPTGTPATRSTWNYHPELPLQNHSLFDLKRGPLEGLKLLWNSWKPISDRWIVIGVSVLTWFYLSPSLQVAREFKFDWIATLYFRNLLILTILAGGMHLYLYTFKMQGDRFRYDTRPFHRKNALFTFSNQFADNVFWSLASGVTIWTAYEVAGLWAFANGYMPILSFSSSPIAFLLWFMLLPFYGILHFYWIHRVLHWGPLYRRAHSLHHRNVNVGPWSGMSMHPIEHVMYLSSVVIHFVIASHPLHFIYHLQSKVLLAVSSHAGYESVTLGEDSNAGLKVGDFFHQLHHRYFECNYGEPDVPCDQWFGTFHDGSEEATARTRVRMKRMREKK</sequence>
<evidence type="ECO:0000259" key="6">
    <source>
        <dbReference type="Pfam" id="PF04116"/>
    </source>
</evidence>
<feature type="transmembrane region" description="Helical" evidence="5">
    <location>
        <begin position="175"/>
        <end position="197"/>
    </location>
</feature>
<dbReference type="InterPro" id="IPR050307">
    <property type="entry name" value="Sterol_Desaturase_Related"/>
</dbReference>
<evidence type="ECO:0000313" key="8">
    <source>
        <dbReference type="Proteomes" id="UP000251956"/>
    </source>
</evidence>
<dbReference type="Pfam" id="PF04116">
    <property type="entry name" value="FA_hydroxylase"/>
    <property type="match status" value="1"/>
</dbReference>
<feature type="transmembrane region" description="Helical" evidence="5">
    <location>
        <begin position="234"/>
        <end position="255"/>
    </location>
</feature>
<dbReference type="GO" id="GO:0008610">
    <property type="term" value="P:lipid biosynthetic process"/>
    <property type="evidence" value="ECO:0007669"/>
    <property type="project" value="InterPro"/>
</dbReference>
<dbReference type="AlphaFoldDB" id="A0A330GMC6"/>
<feature type="transmembrane region" description="Helical" evidence="5">
    <location>
        <begin position="140"/>
        <end position="163"/>
    </location>
</feature>
<dbReference type="PANTHER" id="PTHR11863">
    <property type="entry name" value="STEROL DESATURASE"/>
    <property type="match status" value="1"/>
</dbReference>
<evidence type="ECO:0000256" key="1">
    <source>
        <dbReference type="ARBA" id="ARBA00004370"/>
    </source>
</evidence>
<keyword evidence="4 5" id="KW-0472">Membrane</keyword>
<gene>
    <name evidence="7" type="ORF">DPM35_26975</name>
</gene>
<keyword evidence="3 5" id="KW-1133">Transmembrane helix</keyword>
<dbReference type="OrthoDB" id="9770329at2"/>
<dbReference type="GO" id="GO:0016491">
    <property type="term" value="F:oxidoreductase activity"/>
    <property type="evidence" value="ECO:0007669"/>
    <property type="project" value="InterPro"/>
</dbReference>
<evidence type="ECO:0000256" key="5">
    <source>
        <dbReference type="SAM" id="Phobius"/>
    </source>
</evidence>
<evidence type="ECO:0000256" key="2">
    <source>
        <dbReference type="ARBA" id="ARBA00022692"/>
    </source>
</evidence>
<keyword evidence="2 5" id="KW-0812">Transmembrane</keyword>
<reference evidence="8" key="1">
    <citation type="submission" date="2018-06" db="EMBL/GenBank/DDBJ databases">
        <authorList>
            <person name="Helene L.C."/>
            <person name="Dall'Agnol R."/>
            <person name="Delamuta J.R."/>
            <person name="Hungria M."/>
        </authorList>
    </citation>
    <scope>NUCLEOTIDE SEQUENCE [LARGE SCALE GENOMIC DNA]</scope>
    <source>
        <strain evidence="8">CNPSo 3140</strain>
    </source>
</reference>
<accession>A0A330GMC6</accession>
<evidence type="ECO:0000256" key="3">
    <source>
        <dbReference type="ARBA" id="ARBA00022989"/>
    </source>
</evidence>
<dbReference type="RefSeq" id="WP_112130223.1">
    <property type="nucleotide sequence ID" value="NZ_QMBQ01000009.1"/>
</dbReference>
<reference evidence="7 8" key="2">
    <citation type="submission" date="2018-07" db="EMBL/GenBank/DDBJ databases">
        <title>Diversity of Mesorhizobium strains in Brazil.</title>
        <authorList>
            <person name="Helene L.C.F."/>
            <person name="Dall'Agnol R."/>
            <person name="Delamuta J.R.M."/>
            <person name="Hungria M."/>
        </authorList>
    </citation>
    <scope>NUCLEOTIDE SEQUENCE [LARGE SCALE GENOMIC DNA]</scope>
    <source>
        <strain evidence="7 8">CNPSo 3140</strain>
    </source>
</reference>
<proteinExistence type="predicted"/>
<evidence type="ECO:0000256" key="4">
    <source>
        <dbReference type="ARBA" id="ARBA00023136"/>
    </source>
</evidence>
<comment type="caution">
    <text evidence="7">The sequence shown here is derived from an EMBL/GenBank/DDBJ whole genome shotgun (WGS) entry which is preliminary data.</text>
</comment>
<feature type="transmembrane region" description="Helical" evidence="5">
    <location>
        <begin position="56"/>
        <end position="76"/>
    </location>
</feature>
<protein>
    <submittedName>
        <fullName evidence="7">Sterol desaturase family protein</fullName>
    </submittedName>
</protein>
<dbReference type="GO" id="GO:0005506">
    <property type="term" value="F:iron ion binding"/>
    <property type="evidence" value="ECO:0007669"/>
    <property type="project" value="InterPro"/>
</dbReference>
<dbReference type="InterPro" id="IPR006694">
    <property type="entry name" value="Fatty_acid_hydroxylase"/>
</dbReference>
<organism evidence="7 8">
    <name type="scientific">Mesorhizobium atlanticum</name>
    <dbReference type="NCBI Taxonomy" id="2233532"/>
    <lineage>
        <taxon>Bacteria</taxon>
        <taxon>Pseudomonadati</taxon>
        <taxon>Pseudomonadota</taxon>
        <taxon>Alphaproteobacteria</taxon>
        <taxon>Hyphomicrobiales</taxon>
        <taxon>Phyllobacteriaceae</taxon>
        <taxon>Mesorhizobium</taxon>
    </lineage>
</organism>
<comment type="subcellular location">
    <subcellularLocation>
        <location evidence="1">Membrane</location>
    </subcellularLocation>
</comment>
<feature type="transmembrane region" description="Helical" evidence="5">
    <location>
        <begin position="88"/>
        <end position="107"/>
    </location>
</feature>
<keyword evidence="8" id="KW-1185">Reference proteome</keyword>
<feature type="domain" description="Fatty acid hydroxylase" evidence="6">
    <location>
        <begin position="192"/>
        <end position="315"/>
    </location>
</feature>
<dbReference type="EMBL" id="QMBQ01000009">
    <property type="protein sequence ID" value="RAZ73020.1"/>
    <property type="molecule type" value="Genomic_DNA"/>
</dbReference>
<dbReference type="Proteomes" id="UP000251956">
    <property type="component" value="Unassembled WGS sequence"/>
</dbReference>